<organism evidence="3">
    <name type="scientific">Eucalyptus grandis</name>
    <name type="common">Flooded gum</name>
    <dbReference type="NCBI Taxonomy" id="71139"/>
    <lineage>
        <taxon>Eukaryota</taxon>
        <taxon>Viridiplantae</taxon>
        <taxon>Streptophyta</taxon>
        <taxon>Embryophyta</taxon>
        <taxon>Tracheophyta</taxon>
        <taxon>Spermatophyta</taxon>
        <taxon>Magnoliopsida</taxon>
        <taxon>eudicotyledons</taxon>
        <taxon>Gunneridae</taxon>
        <taxon>Pentapetalae</taxon>
        <taxon>rosids</taxon>
        <taxon>malvids</taxon>
        <taxon>Myrtales</taxon>
        <taxon>Myrtaceae</taxon>
        <taxon>Myrtoideae</taxon>
        <taxon>Eucalypteae</taxon>
        <taxon>Eucalyptus</taxon>
    </lineage>
</organism>
<evidence type="ECO:0000256" key="2">
    <source>
        <dbReference type="SAM" id="Phobius"/>
    </source>
</evidence>
<accession>A0A059AD14</accession>
<proteinExistence type="predicted"/>
<name>A0A059AD14_EUCGR</name>
<dbReference type="FunCoup" id="A0A059AD14">
    <property type="interactions" value="802"/>
</dbReference>
<dbReference type="eggNOG" id="ENOG502QT92">
    <property type="taxonomic scope" value="Eukaryota"/>
</dbReference>
<evidence type="ECO:0000313" key="3">
    <source>
        <dbReference type="EMBL" id="KCW51733.1"/>
    </source>
</evidence>
<dbReference type="PANTHER" id="PTHR35482">
    <property type="entry name" value="CYTOCHROME C OXIDASE SUBUNIT"/>
    <property type="match status" value="1"/>
</dbReference>
<dbReference type="Gramene" id="KCW51733">
    <property type="protein sequence ID" value="KCW51733"/>
    <property type="gene ID" value="EUGRSUZ_J01194"/>
</dbReference>
<feature type="compositionally biased region" description="Low complexity" evidence="1">
    <location>
        <begin position="36"/>
        <end position="58"/>
    </location>
</feature>
<feature type="region of interest" description="Disordered" evidence="1">
    <location>
        <begin position="34"/>
        <end position="143"/>
    </location>
</feature>
<dbReference type="EMBL" id="KK198762">
    <property type="protein sequence ID" value="KCW51733.1"/>
    <property type="molecule type" value="Genomic_DNA"/>
</dbReference>
<sequence length="442" mass="48107">MAMASPHPSFLPPATFLLSKSPKRCHLPKPFLLRVASSSSPNPPDSESAPEPAAPADPVKLAFDKARAYKKSLQPKPEEGGSEASVVGSPGDPSGRGDSAGAGRIATAEAAKEYVLESDADSGLTGKNGGKIGKVNSEEKTDKEQQLVVSSIDFVGLDFADKKRTRGLPPGLIPVSDPFPEGDVPEVEIILGDTTKFDDVTATEPAVAPPQEDNSDLYKPKVSSWGVFPRPNNISETFGGGRTIRPGDVLETAEDRAAKDARTRELVAAYKKKMGLNIDAKLKSECEKALKDGDSLMDVGKLKEALPFYEEIMNKLPFQSELHGLAALQWSICQDSLTRPNEARIMYEKLQSHPNAKVGKRAMQFMFSFQAMEMMKVRSSKLLAKSTGYQNYFEAFIDKKSNYSLDKDEELEEGALSQAFPYIVFLLSPIFVVLFIAVQRGI</sequence>
<gene>
    <name evidence="3" type="ORF">EUGRSUZ_J01194</name>
</gene>
<dbReference type="OrthoDB" id="206869at2759"/>
<reference evidence="3" key="1">
    <citation type="submission" date="2013-07" db="EMBL/GenBank/DDBJ databases">
        <title>The genome of Eucalyptus grandis.</title>
        <authorList>
            <person name="Schmutz J."/>
            <person name="Hayes R."/>
            <person name="Myburg A."/>
            <person name="Tuskan G."/>
            <person name="Grattapaglia D."/>
            <person name="Rokhsar D.S."/>
        </authorList>
    </citation>
    <scope>NUCLEOTIDE SEQUENCE</scope>
    <source>
        <tissue evidence="3">Leaf extractions</tissue>
    </source>
</reference>
<protein>
    <submittedName>
        <fullName evidence="3">Uncharacterized protein</fullName>
    </submittedName>
</protein>
<dbReference type="PANTHER" id="PTHR35482:SF1">
    <property type="entry name" value="CYTOCHROME C OXIDASE SUBUNIT"/>
    <property type="match status" value="1"/>
</dbReference>
<dbReference type="OMA" id="ALPYMIF"/>
<feature type="transmembrane region" description="Helical" evidence="2">
    <location>
        <begin position="419"/>
        <end position="438"/>
    </location>
</feature>
<evidence type="ECO:0000256" key="1">
    <source>
        <dbReference type="SAM" id="MobiDB-lite"/>
    </source>
</evidence>
<keyword evidence="2" id="KW-0812">Transmembrane</keyword>
<dbReference type="InParanoid" id="A0A059AD14"/>
<dbReference type="AlphaFoldDB" id="A0A059AD14"/>
<keyword evidence="2" id="KW-1133">Transmembrane helix</keyword>
<feature type="compositionally biased region" description="Low complexity" evidence="1">
    <location>
        <begin position="85"/>
        <end position="109"/>
    </location>
</feature>
<keyword evidence="2" id="KW-0472">Membrane</keyword>
<dbReference type="KEGG" id="egr:104421882"/>